<feature type="compositionally biased region" description="Acidic residues" evidence="3">
    <location>
        <begin position="149"/>
        <end position="162"/>
    </location>
</feature>
<accession>A0A835CPD5</accession>
<dbReference type="AlphaFoldDB" id="A0A835CPD5"/>
<dbReference type="GO" id="GO:0019901">
    <property type="term" value="F:protein kinase binding"/>
    <property type="evidence" value="ECO:0007669"/>
    <property type="project" value="TreeGrafter"/>
</dbReference>
<dbReference type="InterPro" id="IPR001478">
    <property type="entry name" value="PDZ"/>
</dbReference>
<evidence type="ECO:0000256" key="1">
    <source>
        <dbReference type="ARBA" id="ARBA00004370"/>
    </source>
</evidence>
<dbReference type="GO" id="GO:0098609">
    <property type="term" value="P:cell-cell adhesion"/>
    <property type="evidence" value="ECO:0007669"/>
    <property type="project" value="TreeGrafter"/>
</dbReference>
<dbReference type="InterPro" id="IPR036034">
    <property type="entry name" value="PDZ_sf"/>
</dbReference>
<comment type="caution">
    <text evidence="5">The sequence shown here is derived from an EMBL/GenBank/DDBJ whole genome shotgun (WGS) entry which is preliminary data.</text>
</comment>
<evidence type="ECO:0000313" key="6">
    <source>
        <dbReference type="Proteomes" id="UP000639338"/>
    </source>
</evidence>
<feature type="compositionally biased region" description="Basic residues" evidence="3">
    <location>
        <begin position="60"/>
        <end position="73"/>
    </location>
</feature>
<feature type="compositionally biased region" description="Basic and acidic residues" evidence="3">
    <location>
        <begin position="94"/>
        <end position="107"/>
    </location>
</feature>
<evidence type="ECO:0000259" key="4">
    <source>
        <dbReference type="PROSITE" id="PS50106"/>
    </source>
</evidence>
<dbReference type="SUPFAM" id="SSF50156">
    <property type="entry name" value="PDZ domain-like"/>
    <property type="match status" value="1"/>
</dbReference>
<feature type="region of interest" description="Disordered" evidence="3">
    <location>
        <begin position="145"/>
        <end position="173"/>
    </location>
</feature>
<evidence type="ECO:0000313" key="5">
    <source>
        <dbReference type="EMBL" id="KAF7991754.1"/>
    </source>
</evidence>
<dbReference type="Gene3D" id="2.30.42.10">
    <property type="match status" value="1"/>
</dbReference>
<dbReference type="GO" id="GO:0043113">
    <property type="term" value="P:receptor clustering"/>
    <property type="evidence" value="ECO:0007669"/>
    <property type="project" value="TreeGrafter"/>
</dbReference>
<keyword evidence="6" id="KW-1185">Reference proteome</keyword>
<dbReference type="EMBL" id="JACMRX010000004">
    <property type="protein sequence ID" value="KAF7991754.1"/>
    <property type="molecule type" value="Genomic_DNA"/>
</dbReference>
<dbReference type="GO" id="GO:0016323">
    <property type="term" value="C:basolateral plasma membrane"/>
    <property type="evidence" value="ECO:0007669"/>
    <property type="project" value="TreeGrafter"/>
</dbReference>
<comment type="subcellular location">
    <subcellularLocation>
        <location evidence="1">Membrane</location>
    </subcellularLocation>
</comment>
<dbReference type="PANTHER" id="PTHR23119:SF51">
    <property type="entry name" value="DISKS LARGE 1 TUMOR SUPPRESSOR PROTEIN"/>
    <property type="match status" value="1"/>
</dbReference>
<dbReference type="GO" id="GO:0045197">
    <property type="term" value="P:establishment or maintenance of epithelial cell apical/basal polarity"/>
    <property type="evidence" value="ECO:0007669"/>
    <property type="project" value="TreeGrafter"/>
</dbReference>
<feature type="region of interest" description="Disordered" evidence="3">
    <location>
        <begin position="278"/>
        <end position="297"/>
    </location>
</feature>
<feature type="region of interest" description="Disordered" evidence="3">
    <location>
        <begin position="397"/>
        <end position="416"/>
    </location>
</feature>
<dbReference type="Pfam" id="PF00595">
    <property type="entry name" value="PDZ"/>
    <property type="match status" value="1"/>
</dbReference>
<dbReference type="GO" id="GO:0097120">
    <property type="term" value="P:receptor localization to synapse"/>
    <property type="evidence" value="ECO:0007669"/>
    <property type="project" value="TreeGrafter"/>
</dbReference>
<name>A0A835CPD5_APHGI</name>
<organism evidence="5 6">
    <name type="scientific">Aphidius gifuensis</name>
    <name type="common">Parasitoid wasp</name>
    <dbReference type="NCBI Taxonomy" id="684658"/>
    <lineage>
        <taxon>Eukaryota</taxon>
        <taxon>Metazoa</taxon>
        <taxon>Ecdysozoa</taxon>
        <taxon>Arthropoda</taxon>
        <taxon>Hexapoda</taxon>
        <taxon>Insecta</taxon>
        <taxon>Pterygota</taxon>
        <taxon>Neoptera</taxon>
        <taxon>Endopterygota</taxon>
        <taxon>Hymenoptera</taxon>
        <taxon>Apocrita</taxon>
        <taxon>Ichneumonoidea</taxon>
        <taxon>Braconidae</taxon>
        <taxon>Aphidiinae</taxon>
        <taxon>Aphidius</taxon>
    </lineage>
</organism>
<dbReference type="GO" id="GO:0030054">
    <property type="term" value="C:cell junction"/>
    <property type="evidence" value="ECO:0007669"/>
    <property type="project" value="TreeGrafter"/>
</dbReference>
<sequence>MSWFSSKKKNNIPDPKLIAAASISVDQELNTDDGKIKDDESKNKQDEPTGKKKFGTWGKKIGKKLQKQKKRSKSTGSSKPVKNEYDNGDDDDKEKETPEISDTKRASRIDSFKNFFRSINTENKETINKIEVVQVTESETLVDIKNSLDDDTPVEPETEEVNESSSVKEDVQDFDDETNNVEDVDKKNDNQNFMDEEQVVLKINESNNDFKKSIQRSNSLNASNKNNNNLNFTSNSLVKFSKNHPDSKMQDKNKTTALRRSVTLSSVNDLRQVYQLRRESGYDSDTGSPGSSDSINTLTASTQKSQLSIVTLRNKNIHPDDVDETNNKKFNQRLSTLVKYSSQAVLNNNLASLDLDFDNASSLVNDSSTNNSWSDRIHRTKSEFVIWPQAATSQSSSIDDKLTPINSPRSETHGGLKKDEKYFSTMTLNYKPNNDHYNQTTGMKKFQIIRKNNLTHLELTQLADSLLMILITVSLWKGGTKKLGFSIVGGADNKNNNMGVFIKGIITNGQAAENGMLQPGDQILAINGQLIDRLMTHAQVLQIIKNAKPGKIIFHVGRKY</sequence>
<feature type="domain" description="PDZ" evidence="4">
    <location>
        <begin position="472"/>
        <end position="547"/>
    </location>
</feature>
<feature type="compositionally biased region" description="Low complexity" evidence="3">
    <location>
        <begin position="283"/>
        <end position="294"/>
    </location>
</feature>
<feature type="region of interest" description="Disordered" evidence="3">
    <location>
        <begin position="22"/>
        <end position="107"/>
    </location>
</feature>
<protein>
    <recommendedName>
        <fullName evidence="4">PDZ domain-containing protein</fullName>
    </recommendedName>
</protein>
<dbReference type="OrthoDB" id="6022711at2759"/>
<dbReference type="InterPro" id="IPR050614">
    <property type="entry name" value="Synaptic_Scaffolding_LAP-MAGUK"/>
</dbReference>
<reference evidence="5 6" key="1">
    <citation type="submission" date="2020-08" db="EMBL/GenBank/DDBJ databases">
        <title>Aphidius gifuensis genome sequencing and assembly.</title>
        <authorList>
            <person name="Du Z."/>
        </authorList>
    </citation>
    <scope>NUCLEOTIDE SEQUENCE [LARGE SCALE GENOMIC DNA]</scope>
    <source>
        <strain evidence="5">YNYX2018</strain>
        <tissue evidence="5">Adults</tissue>
    </source>
</reference>
<evidence type="ECO:0000256" key="3">
    <source>
        <dbReference type="SAM" id="MobiDB-lite"/>
    </source>
</evidence>
<dbReference type="PROSITE" id="PS50106">
    <property type="entry name" value="PDZ"/>
    <property type="match status" value="1"/>
</dbReference>
<proteinExistence type="predicted"/>
<dbReference type="SMART" id="SM00228">
    <property type="entry name" value="PDZ"/>
    <property type="match status" value="1"/>
</dbReference>
<evidence type="ECO:0000256" key="2">
    <source>
        <dbReference type="ARBA" id="ARBA00023136"/>
    </source>
</evidence>
<dbReference type="Proteomes" id="UP000639338">
    <property type="component" value="Unassembled WGS sequence"/>
</dbReference>
<gene>
    <name evidence="5" type="ORF">HCN44_010555</name>
</gene>
<feature type="compositionally biased region" description="Basic and acidic residues" evidence="3">
    <location>
        <begin position="32"/>
        <end position="50"/>
    </location>
</feature>
<keyword evidence="2" id="KW-0472">Membrane</keyword>
<dbReference type="PANTHER" id="PTHR23119">
    <property type="entry name" value="DISCS LARGE"/>
    <property type="match status" value="1"/>
</dbReference>